<reference evidence="1" key="3">
    <citation type="journal article" date="2017" name="Nature">
        <title>Genome sequence of the progenitor of the wheat D genome Aegilops tauschii.</title>
        <authorList>
            <person name="Luo M.C."/>
            <person name="Gu Y.Q."/>
            <person name="Puiu D."/>
            <person name="Wang H."/>
            <person name="Twardziok S.O."/>
            <person name="Deal K.R."/>
            <person name="Huo N."/>
            <person name="Zhu T."/>
            <person name="Wang L."/>
            <person name="Wang Y."/>
            <person name="McGuire P.E."/>
            <person name="Liu S."/>
            <person name="Long H."/>
            <person name="Ramasamy R.K."/>
            <person name="Rodriguez J.C."/>
            <person name="Van S.L."/>
            <person name="Yuan L."/>
            <person name="Wang Z."/>
            <person name="Xia Z."/>
            <person name="Xiao L."/>
            <person name="Anderson O.D."/>
            <person name="Ouyang S."/>
            <person name="Liang Y."/>
            <person name="Zimin A.V."/>
            <person name="Pertea G."/>
            <person name="Qi P."/>
            <person name="Bennetzen J.L."/>
            <person name="Dai X."/>
            <person name="Dawson M.W."/>
            <person name="Muller H.G."/>
            <person name="Kugler K."/>
            <person name="Rivarola-Duarte L."/>
            <person name="Spannagl M."/>
            <person name="Mayer K.F.X."/>
            <person name="Lu F.H."/>
            <person name="Bevan M.W."/>
            <person name="Leroy P."/>
            <person name="Li P."/>
            <person name="You F.M."/>
            <person name="Sun Q."/>
            <person name="Liu Z."/>
            <person name="Lyons E."/>
            <person name="Wicker T."/>
            <person name="Salzberg S.L."/>
            <person name="Devos K.M."/>
            <person name="Dvorak J."/>
        </authorList>
    </citation>
    <scope>NUCLEOTIDE SEQUENCE [LARGE SCALE GENOMIC DNA]</scope>
    <source>
        <strain evidence="1">cv. AL8/78</strain>
    </source>
</reference>
<evidence type="ECO:0008006" key="3">
    <source>
        <dbReference type="Google" id="ProtNLM"/>
    </source>
</evidence>
<reference evidence="2" key="2">
    <citation type="journal article" date="2017" name="Nat. Plants">
        <title>The Aegilops tauschii genome reveals multiple impacts of transposons.</title>
        <authorList>
            <person name="Zhao G."/>
            <person name="Zou C."/>
            <person name="Li K."/>
            <person name="Wang K."/>
            <person name="Li T."/>
            <person name="Gao L."/>
            <person name="Zhang X."/>
            <person name="Wang H."/>
            <person name="Yang Z."/>
            <person name="Liu X."/>
            <person name="Jiang W."/>
            <person name="Mao L."/>
            <person name="Kong X."/>
            <person name="Jiao Y."/>
            <person name="Jia J."/>
        </authorList>
    </citation>
    <scope>NUCLEOTIDE SEQUENCE [LARGE SCALE GENOMIC DNA]</scope>
    <source>
        <strain evidence="2">cv. AL8/78</strain>
    </source>
</reference>
<dbReference type="Gramene" id="AET5Gv20920200.8">
    <property type="protein sequence ID" value="AET5Gv20920200.8"/>
    <property type="gene ID" value="AET5Gv20920200"/>
</dbReference>
<protein>
    <recommendedName>
        <fullName evidence="3">BHLH domain-containing protein</fullName>
    </recommendedName>
</protein>
<dbReference type="Proteomes" id="UP000015105">
    <property type="component" value="Chromosome 5D"/>
</dbReference>
<keyword evidence="2" id="KW-1185">Reference proteome</keyword>
<accession>A0A453LVP0</accession>
<dbReference type="EnsemblPlants" id="AET5Gv20920200.8">
    <property type="protein sequence ID" value="AET5Gv20920200.8"/>
    <property type="gene ID" value="AET5Gv20920200"/>
</dbReference>
<organism evidence="1 2">
    <name type="scientific">Aegilops tauschii subsp. strangulata</name>
    <name type="common">Goatgrass</name>
    <dbReference type="NCBI Taxonomy" id="200361"/>
    <lineage>
        <taxon>Eukaryota</taxon>
        <taxon>Viridiplantae</taxon>
        <taxon>Streptophyta</taxon>
        <taxon>Embryophyta</taxon>
        <taxon>Tracheophyta</taxon>
        <taxon>Spermatophyta</taxon>
        <taxon>Magnoliopsida</taxon>
        <taxon>Liliopsida</taxon>
        <taxon>Poales</taxon>
        <taxon>Poaceae</taxon>
        <taxon>BOP clade</taxon>
        <taxon>Pooideae</taxon>
        <taxon>Triticodae</taxon>
        <taxon>Triticeae</taxon>
        <taxon>Triticinae</taxon>
        <taxon>Aegilops</taxon>
    </lineage>
</organism>
<reference evidence="2" key="1">
    <citation type="journal article" date="2014" name="Science">
        <title>Ancient hybridizations among the ancestral genomes of bread wheat.</title>
        <authorList>
            <consortium name="International Wheat Genome Sequencing Consortium,"/>
            <person name="Marcussen T."/>
            <person name="Sandve S.R."/>
            <person name="Heier L."/>
            <person name="Spannagl M."/>
            <person name="Pfeifer M."/>
            <person name="Jakobsen K.S."/>
            <person name="Wulff B.B."/>
            <person name="Steuernagel B."/>
            <person name="Mayer K.F."/>
            <person name="Olsen O.A."/>
        </authorList>
    </citation>
    <scope>NUCLEOTIDE SEQUENCE [LARGE SCALE GENOMIC DNA]</scope>
    <source>
        <strain evidence="2">cv. AL8/78</strain>
    </source>
</reference>
<name>A0A453LVP0_AEGTS</name>
<sequence>MQTDTASVLHEALGYIRFLHDQVQVRTLRTSYYLRPLLLKLKLKIKSLPRQQQAQSILSLLSVRTYEYVQTPSEEMS</sequence>
<evidence type="ECO:0000313" key="2">
    <source>
        <dbReference type="Proteomes" id="UP000015105"/>
    </source>
</evidence>
<reference evidence="1" key="5">
    <citation type="journal article" date="2021" name="G3 (Bethesda)">
        <title>Aegilops tauschii genome assembly Aet v5.0 features greater sequence contiguity and improved annotation.</title>
        <authorList>
            <person name="Wang L."/>
            <person name="Zhu T."/>
            <person name="Rodriguez J.C."/>
            <person name="Deal K.R."/>
            <person name="Dubcovsky J."/>
            <person name="McGuire P.E."/>
            <person name="Lux T."/>
            <person name="Spannagl M."/>
            <person name="Mayer K.F.X."/>
            <person name="Baldrich P."/>
            <person name="Meyers B.C."/>
            <person name="Huo N."/>
            <person name="Gu Y.Q."/>
            <person name="Zhou H."/>
            <person name="Devos K.M."/>
            <person name="Bennetzen J.L."/>
            <person name="Unver T."/>
            <person name="Budak H."/>
            <person name="Gulick P.J."/>
            <person name="Galiba G."/>
            <person name="Kalapos B."/>
            <person name="Nelson D.R."/>
            <person name="Li P."/>
            <person name="You F.M."/>
            <person name="Luo M.C."/>
            <person name="Dvorak J."/>
        </authorList>
    </citation>
    <scope>NUCLEOTIDE SEQUENCE [LARGE SCALE GENOMIC DNA]</scope>
    <source>
        <strain evidence="1">cv. AL8/78</strain>
    </source>
</reference>
<reference evidence="1" key="4">
    <citation type="submission" date="2019-03" db="UniProtKB">
        <authorList>
            <consortium name="EnsemblPlants"/>
        </authorList>
    </citation>
    <scope>IDENTIFICATION</scope>
</reference>
<evidence type="ECO:0000313" key="1">
    <source>
        <dbReference type="EnsemblPlants" id="AET5Gv20920200.8"/>
    </source>
</evidence>
<proteinExistence type="predicted"/>
<dbReference type="AlphaFoldDB" id="A0A453LVP0"/>